<evidence type="ECO:0000256" key="3">
    <source>
        <dbReference type="ARBA" id="ARBA00023002"/>
    </source>
</evidence>
<evidence type="ECO:0000313" key="5">
    <source>
        <dbReference type="EMBL" id="TWH15802.1"/>
    </source>
</evidence>
<feature type="compositionally biased region" description="Low complexity" evidence="4">
    <location>
        <begin position="258"/>
        <end position="276"/>
    </location>
</feature>
<dbReference type="RefSeq" id="WP_145692348.1">
    <property type="nucleotide sequence ID" value="NZ_VLJT01000028.1"/>
</dbReference>
<name>A0A562E1C6_RHORH</name>
<comment type="pathway">
    <text evidence="1">Cofactor biosynthesis; adenosylcobalamin biosynthesis.</text>
</comment>
<evidence type="ECO:0000256" key="1">
    <source>
        <dbReference type="ARBA" id="ARBA00004953"/>
    </source>
</evidence>
<evidence type="ECO:0000256" key="2">
    <source>
        <dbReference type="ARBA" id="ARBA00022573"/>
    </source>
</evidence>
<reference evidence="5 6" key="1">
    <citation type="submission" date="2019-07" db="EMBL/GenBank/DDBJ databases">
        <title>Genome sequencing of lignin-degrading bacterial isolates.</title>
        <authorList>
            <person name="Gladden J."/>
        </authorList>
    </citation>
    <scope>NUCLEOTIDE SEQUENCE [LARGE SCALE GENOMIC DNA]</scope>
    <source>
        <strain evidence="5 6">J45</strain>
    </source>
</reference>
<sequence length="276" mass="29182">MTILILGGTGEARSLAAALDDTDIAFESSLAGRVRNPRLPVGPVRIGGFGGADGLARYLTERGIRAVVDATHPFAAGISANAAAACAAANVLLVRLQRPGWQDEHGRWTWVDDHDSAARAAATGRRIFLSTGRQTLDRFVGPLAAHDVLVRVVDPSAIELPRNWSVLLGRGPYTVSGERKLLLDNRIDTLVTKDSGGSLTRGKLDAADELGVRVIVVRRPPAPRGVATVASVAAAREWVLRVAEVRPADLRNADRRPSSSPRAVPATTAPSAVPRA</sequence>
<dbReference type="UniPathway" id="UPA00148"/>
<dbReference type="InterPro" id="IPR003723">
    <property type="entry name" value="Precorrin-6x_reduct"/>
</dbReference>
<dbReference type="PANTHER" id="PTHR36925">
    <property type="entry name" value="COBALT-PRECORRIN-6A REDUCTASE"/>
    <property type="match status" value="1"/>
</dbReference>
<dbReference type="GO" id="GO:0009236">
    <property type="term" value="P:cobalamin biosynthetic process"/>
    <property type="evidence" value="ECO:0007669"/>
    <property type="project" value="UniProtKB-UniPathway"/>
</dbReference>
<feature type="region of interest" description="Disordered" evidence="4">
    <location>
        <begin position="251"/>
        <end position="276"/>
    </location>
</feature>
<organism evidence="5 6">
    <name type="scientific">Rhodococcus rhodochrous J45</name>
    <dbReference type="NCBI Taxonomy" id="935266"/>
    <lineage>
        <taxon>Bacteria</taxon>
        <taxon>Bacillati</taxon>
        <taxon>Actinomycetota</taxon>
        <taxon>Actinomycetes</taxon>
        <taxon>Mycobacteriales</taxon>
        <taxon>Nocardiaceae</taxon>
        <taxon>Rhodococcus</taxon>
    </lineage>
</organism>
<protein>
    <submittedName>
        <fullName evidence="5">Precorrin-6A/cobalt-precorrin-6A reductase</fullName>
    </submittedName>
</protein>
<dbReference type="NCBIfam" id="TIGR00715">
    <property type="entry name" value="precor6x_red"/>
    <property type="match status" value="1"/>
</dbReference>
<evidence type="ECO:0000256" key="4">
    <source>
        <dbReference type="SAM" id="MobiDB-lite"/>
    </source>
</evidence>
<dbReference type="Proteomes" id="UP000317573">
    <property type="component" value="Unassembled WGS sequence"/>
</dbReference>
<dbReference type="PROSITE" id="PS51014">
    <property type="entry name" value="COBK_CBIJ"/>
    <property type="match status" value="1"/>
</dbReference>
<dbReference type="PANTHER" id="PTHR36925:SF1">
    <property type="entry name" value="COBALT-PRECORRIN-6A REDUCTASE"/>
    <property type="match status" value="1"/>
</dbReference>
<dbReference type="NCBIfam" id="NF005968">
    <property type="entry name" value="PRK08057.1-2"/>
    <property type="match status" value="1"/>
</dbReference>
<keyword evidence="2" id="KW-0169">Cobalamin biosynthesis</keyword>
<comment type="caution">
    <text evidence="5">The sequence shown here is derived from an EMBL/GenBank/DDBJ whole genome shotgun (WGS) entry which is preliminary data.</text>
</comment>
<dbReference type="AlphaFoldDB" id="A0A562E1C6"/>
<accession>A0A562E1C6</accession>
<dbReference type="Pfam" id="PF02571">
    <property type="entry name" value="CbiJ"/>
    <property type="match status" value="1"/>
</dbReference>
<evidence type="ECO:0000313" key="6">
    <source>
        <dbReference type="Proteomes" id="UP000317573"/>
    </source>
</evidence>
<dbReference type="GO" id="GO:0016994">
    <property type="term" value="F:precorrin-6A reductase activity"/>
    <property type="evidence" value="ECO:0007669"/>
    <property type="project" value="InterPro"/>
</dbReference>
<gene>
    <name evidence="5" type="ORF">L618_000300003760</name>
</gene>
<dbReference type="EMBL" id="VLJT01000028">
    <property type="protein sequence ID" value="TWH15802.1"/>
    <property type="molecule type" value="Genomic_DNA"/>
</dbReference>
<proteinExistence type="predicted"/>
<keyword evidence="3" id="KW-0560">Oxidoreductase</keyword>